<dbReference type="PANTHER" id="PTHR43414">
    <property type="entry name" value="MULTIDRUG RESISTANCE PROTEIN MDTG"/>
    <property type="match status" value="1"/>
</dbReference>
<proteinExistence type="predicted"/>
<name>A0A917ELL0_9BACI</name>
<reference evidence="9" key="2">
    <citation type="submission" date="2020-09" db="EMBL/GenBank/DDBJ databases">
        <authorList>
            <person name="Sun Q."/>
            <person name="Zhou Y."/>
        </authorList>
    </citation>
    <scope>NUCLEOTIDE SEQUENCE</scope>
    <source>
        <strain evidence="9">CGMCC 1.12698</strain>
    </source>
</reference>
<accession>A0A917ELL0</accession>
<feature type="transmembrane region" description="Helical" evidence="7">
    <location>
        <begin position="166"/>
        <end position="186"/>
    </location>
</feature>
<keyword evidence="5 7" id="KW-1133">Transmembrane helix</keyword>
<feature type="transmembrane region" description="Helical" evidence="7">
    <location>
        <begin position="137"/>
        <end position="160"/>
    </location>
</feature>
<dbReference type="PANTHER" id="PTHR43414:SF1">
    <property type="entry name" value="PEPTIDE PERMEASE"/>
    <property type="match status" value="1"/>
</dbReference>
<evidence type="ECO:0000256" key="4">
    <source>
        <dbReference type="ARBA" id="ARBA00022692"/>
    </source>
</evidence>
<evidence type="ECO:0000256" key="2">
    <source>
        <dbReference type="ARBA" id="ARBA00022448"/>
    </source>
</evidence>
<feature type="transmembrane region" description="Helical" evidence="7">
    <location>
        <begin position="79"/>
        <end position="95"/>
    </location>
</feature>
<dbReference type="InterPro" id="IPR011701">
    <property type="entry name" value="MFS"/>
</dbReference>
<feature type="domain" description="Major facilitator superfamily (MFS) profile" evidence="8">
    <location>
        <begin position="12"/>
        <end position="394"/>
    </location>
</feature>
<keyword evidence="4 7" id="KW-0812">Transmembrane</keyword>
<feature type="transmembrane region" description="Helical" evidence="7">
    <location>
        <begin position="370"/>
        <end position="390"/>
    </location>
</feature>
<evidence type="ECO:0000256" key="1">
    <source>
        <dbReference type="ARBA" id="ARBA00004651"/>
    </source>
</evidence>
<evidence type="ECO:0000259" key="8">
    <source>
        <dbReference type="PROSITE" id="PS50850"/>
    </source>
</evidence>
<dbReference type="Proteomes" id="UP000605259">
    <property type="component" value="Unassembled WGS sequence"/>
</dbReference>
<feature type="transmembrane region" description="Helical" evidence="7">
    <location>
        <begin position="12"/>
        <end position="38"/>
    </location>
</feature>
<evidence type="ECO:0000313" key="10">
    <source>
        <dbReference type="Proteomes" id="UP000605259"/>
    </source>
</evidence>
<dbReference type="EMBL" id="BMFK01000001">
    <property type="protein sequence ID" value="GGE60463.1"/>
    <property type="molecule type" value="Genomic_DNA"/>
</dbReference>
<keyword evidence="2" id="KW-0813">Transport</keyword>
<evidence type="ECO:0000256" key="3">
    <source>
        <dbReference type="ARBA" id="ARBA00022475"/>
    </source>
</evidence>
<dbReference type="Gene3D" id="1.20.1720.10">
    <property type="entry name" value="Multidrug resistance protein D"/>
    <property type="match status" value="1"/>
</dbReference>
<keyword evidence="3" id="KW-1003">Cell membrane</keyword>
<feature type="transmembrane region" description="Helical" evidence="7">
    <location>
        <begin position="44"/>
        <end position="67"/>
    </location>
</feature>
<dbReference type="AlphaFoldDB" id="A0A917ELL0"/>
<feature type="transmembrane region" description="Helical" evidence="7">
    <location>
        <begin position="101"/>
        <end position="117"/>
    </location>
</feature>
<gene>
    <name evidence="9" type="ORF">GCM10007140_08470</name>
</gene>
<keyword evidence="10" id="KW-1185">Reference proteome</keyword>
<evidence type="ECO:0000313" key="9">
    <source>
        <dbReference type="EMBL" id="GGE60463.1"/>
    </source>
</evidence>
<dbReference type="InterPro" id="IPR020846">
    <property type="entry name" value="MFS_dom"/>
</dbReference>
<evidence type="ECO:0000256" key="5">
    <source>
        <dbReference type="ARBA" id="ARBA00022989"/>
    </source>
</evidence>
<dbReference type="RefSeq" id="WP_188387174.1">
    <property type="nucleotide sequence ID" value="NZ_BMFK01000001.1"/>
</dbReference>
<reference evidence="9" key="1">
    <citation type="journal article" date="2014" name="Int. J. Syst. Evol. Microbiol.">
        <title>Complete genome sequence of Corynebacterium casei LMG S-19264T (=DSM 44701T), isolated from a smear-ripened cheese.</title>
        <authorList>
            <consortium name="US DOE Joint Genome Institute (JGI-PGF)"/>
            <person name="Walter F."/>
            <person name="Albersmeier A."/>
            <person name="Kalinowski J."/>
            <person name="Ruckert C."/>
        </authorList>
    </citation>
    <scope>NUCLEOTIDE SEQUENCE</scope>
    <source>
        <strain evidence="9">CGMCC 1.12698</strain>
    </source>
</reference>
<organism evidence="9 10">
    <name type="scientific">Priestia taiwanensis</name>
    <dbReference type="NCBI Taxonomy" id="1347902"/>
    <lineage>
        <taxon>Bacteria</taxon>
        <taxon>Bacillati</taxon>
        <taxon>Bacillota</taxon>
        <taxon>Bacilli</taxon>
        <taxon>Bacillales</taxon>
        <taxon>Bacillaceae</taxon>
        <taxon>Priestia</taxon>
    </lineage>
</organism>
<feature type="transmembrane region" description="Helical" evidence="7">
    <location>
        <begin position="248"/>
        <end position="270"/>
    </location>
</feature>
<sequence>MIHKWIDRYNELIWIRLVGELLTSTTGAMIAPFIVLFLHDKLDGNILLAMIIVAMQPLSEIILTLLGGTMTDRIGRKKIILVALFLQAMAMTGFIFAESVWLFAGMYLLNGMGRALYIPASRAQIADSVESSKRSEVFALINTVGAIGFSIGPIIGYFVFTTDPSLLFACEAIALILYFFVVLVKLPETAPEYKRDTHTPRSVITWKERIVTHRYVLGLMAFSLPISFFYAQKESTYPLYMKEMFSDYLLILTTIATVKAILDIVFQFVLTKWAERFSMKNITLITYSCYILAALGYGYSSSLWMLLCIQVILVIAESIGLNHFLRFVSELAPVTLRGTYFSIYGTHWDISRMIGPFTGGMILVDLGGLALFYLTATMLLIGCTAQYLLVRRIETKASIKTKVIST</sequence>
<dbReference type="GO" id="GO:0022857">
    <property type="term" value="F:transmembrane transporter activity"/>
    <property type="evidence" value="ECO:0007669"/>
    <property type="project" value="InterPro"/>
</dbReference>
<feature type="transmembrane region" description="Helical" evidence="7">
    <location>
        <begin position="215"/>
        <end position="232"/>
    </location>
</feature>
<dbReference type="PROSITE" id="PS50850">
    <property type="entry name" value="MFS"/>
    <property type="match status" value="1"/>
</dbReference>
<dbReference type="CDD" id="cd17329">
    <property type="entry name" value="MFS_MdtH_MDR_like"/>
    <property type="match status" value="1"/>
</dbReference>
<evidence type="ECO:0000256" key="7">
    <source>
        <dbReference type="SAM" id="Phobius"/>
    </source>
</evidence>
<dbReference type="InterPro" id="IPR036259">
    <property type="entry name" value="MFS_trans_sf"/>
</dbReference>
<comment type="caution">
    <text evidence="9">The sequence shown here is derived from an EMBL/GenBank/DDBJ whole genome shotgun (WGS) entry which is preliminary data.</text>
</comment>
<keyword evidence="6 7" id="KW-0472">Membrane</keyword>
<evidence type="ECO:0000256" key="6">
    <source>
        <dbReference type="ARBA" id="ARBA00023136"/>
    </source>
</evidence>
<protein>
    <submittedName>
        <fullName evidence="9">MFS transporter</fullName>
    </submittedName>
</protein>
<dbReference type="SUPFAM" id="SSF103473">
    <property type="entry name" value="MFS general substrate transporter"/>
    <property type="match status" value="1"/>
</dbReference>
<dbReference type="GO" id="GO:0005886">
    <property type="term" value="C:plasma membrane"/>
    <property type="evidence" value="ECO:0007669"/>
    <property type="project" value="UniProtKB-SubCell"/>
</dbReference>
<dbReference type="Gene3D" id="1.20.1250.20">
    <property type="entry name" value="MFS general substrate transporter like domains"/>
    <property type="match status" value="1"/>
</dbReference>
<dbReference type="Pfam" id="PF07690">
    <property type="entry name" value="MFS_1"/>
    <property type="match status" value="1"/>
</dbReference>
<comment type="subcellular location">
    <subcellularLocation>
        <location evidence="1">Cell membrane</location>
        <topology evidence="1">Multi-pass membrane protein</topology>
    </subcellularLocation>
</comment>